<dbReference type="InterPro" id="IPR003347">
    <property type="entry name" value="JmjC_dom"/>
</dbReference>
<dbReference type="SMART" id="SM00558">
    <property type="entry name" value="JmjC"/>
    <property type="match status" value="1"/>
</dbReference>
<sequence>MADVATRSSNGIPRVAFVTMTRAAFREYQRENQPVIITGVTERWRAAEWVDSLGRPDVESLRRLFGGDEVTVHDGGHGTREMTVAGYASWWASRGGEEALLYLKDWHLAALHPQYEAYEVPLCLGEDWLNEHWQSPEQGQLGGGDHRFVYVGPRGSATALHADVLFSYSWSVNVVGRKRWRLVPASERRRVTDAGTQPLARWLREVPVAAGAPAVPIVEVVQEEGELLFVPSGWYHEVENLDDCISINHNWLGAHAAHWPLVRLRETLDDVRSGLDDEDAHDLELLDDLLERRAQRALVRQIEELGTAGGEDVPALKRRRS</sequence>
<evidence type="ECO:0000313" key="3">
    <source>
        <dbReference type="Proteomes" id="UP000037460"/>
    </source>
</evidence>
<dbReference type="PROSITE" id="PS51184">
    <property type="entry name" value="JMJC"/>
    <property type="match status" value="1"/>
</dbReference>
<organism evidence="2 3">
    <name type="scientific">Chrysochromulina tobinii</name>
    <dbReference type="NCBI Taxonomy" id="1460289"/>
    <lineage>
        <taxon>Eukaryota</taxon>
        <taxon>Haptista</taxon>
        <taxon>Haptophyta</taxon>
        <taxon>Prymnesiophyceae</taxon>
        <taxon>Prymnesiales</taxon>
        <taxon>Chrysochromulinaceae</taxon>
        <taxon>Chrysochromulina</taxon>
    </lineage>
</organism>
<gene>
    <name evidence="2" type="ORF">Ctob_008338</name>
</gene>
<dbReference type="GO" id="GO:0016706">
    <property type="term" value="F:2-oxoglutarate-dependent dioxygenase activity"/>
    <property type="evidence" value="ECO:0007669"/>
    <property type="project" value="TreeGrafter"/>
</dbReference>
<evidence type="ECO:0000259" key="1">
    <source>
        <dbReference type="PROSITE" id="PS51184"/>
    </source>
</evidence>
<dbReference type="SUPFAM" id="SSF51197">
    <property type="entry name" value="Clavaminate synthase-like"/>
    <property type="match status" value="1"/>
</dbReference>
<reference evidence="3" key="1">
    <citation type="journal article" date="2015" name="PLoS Genet.">
        <title>Genome Sequence and Transcriptome Analyses of Chrysochromulina tobin: Metabolic Tools for Enhanced Algal Fitness in the Prominent Order Prymnesiales (Haptophyceae).</title>
        <authorList>
            <person name="Hovde B.T."/>
            <person name="Deodato C.R."/>
            <person name="Hunsperger H.M."/>
            <person name="Ryken S.A."/>
            <person name="Yost W."/>
            <person name="Jha R.K."/>
            <person name="Patterson J."/>
            <person name="Monnat R.J. Jr."/>
            <person name="Barlow S.B."/>
            <person name="Starkenburg S.R."/>
            <person name="Cattolico R.A."/>
        </authorList>
    </citation>
    <scope>NUCLEOTIDE SEQUENCE</scope>
    <source>
        <strain evidence="3">CCMP291</strain>
    </source>
</reference>
<name>A0A0M0JPC7_9EUKA</name>
<dbReference type="Pfam" id="PF13621">
    <property type="entry name" value="Cupin_8"/>
    <property type="match status" value="1"/>
</dbReference>
<dbReference type="Proteomes" id="UP000037460">
    <property type="component" value="Unassembled WGS sequence"/>
</dbReference>
<dbReference type="PANTHER" id="PTHR12480">
    <property type="entry name" value="ARGININE DEMETHYLASE AND LYSYL-HYDROXYLASE JMJD"/>
    <property type="match status" value="1"/>
</dbReference>
<keyword evidence="3" id="KW-1185">Reference proteome</keyword>
<dbReference type="OrthoDB" id="203487at2759"/>
<proteinExistence type="predicted"/>
<dbReference type="EMBL" id="JWZX01002579">
    <property type="protein sequence ID" value="KOO28360.1"/>
    <property type="molecule type" value="Genomic_DNA"/>
</dbReference>
<evidence type="ECO:0000313" key="2">
    <source>
        <dbReference type="EMBL" id="KOO28360.1"/>
    </source>
</evidence>
<dbReference type="GO" id="GO:0005737">
    <property type="term" value="C:cytoplasm"/>
    <property type="evidence" value="ECO:0007669"/>
    <property type="project" value="TreeGrafter"/>
</dbReference>
<dbReference type="GO" id="GO:0005634">
    <property type="term" value="C:nucleus"/>
    <property type="evidence" value="ECO:0007669"/>
    <property type="project" value="TreeGrafter"/>
</dbReference>
<dbReference type="PANTHER" id="PTHR12480:SF6">
    <property type="entry name" value="2-OXOGLUTARATE AND IRON-DEPENDENT OXYGENASE JMJD4"/>
    <property type="match status" value="1"/>
</dbReference>
<feature type="domain" description="JmjC" evidence="1">
    <location>
        <begin position="109"/>
        <end position="268"/>
    </location>
</feature>
<dbReference type="Gene3D" id="2.60.120.650">
    <property type="entry name" value="Cupin"/>
    <property type="match status" value="1"/>
</dbReference>
<accession>A0A0M0JPC7</accession>
<dbReference type="InterPro" id="IPR041667">
    <property type="entry name" value="Cupin_8"/>
</dbReference>
<dbReference type="AlphaFoldDB" id="A0A0M0JPC7"/>
<comment type="caution">
    <text evidence="2">The sequence shown here is derived from an EMBL/GenBank/DDBJ whole genome shotgun (WGS) entry which is preliminary data.</text>
</comment>
<protein>
    <submittedName>
        <fullName evidence="2">Jmjc domain-containing protein 4-like protein</fullName>
    </submittedName>
</protein>
<dbReference type="GO" id="GO:0043565">
    <property type="term" value="F:sequence-specific DNA binding"/>
    <property type="evidence" value="ECO:0007669"/>
    <property type="project" value="TreeGrafter"/>
</dbReference>
<dbReference type="GO" id="GO:0045905">
    <property type="term" value="P:positive regulation of translational termination"/>
    <property type="evidence" value="ECO:0007669"/>
    <property type="project" value="TreeGrafter"/>
</dbReference>
<dbReference type="InterPro" id="IPR050910">
    <property type="entry name" value="JMJD6_ArgDemeth/LysHydrox"/>
</dbReference>